<feature type="transmembrane region" description="Helical" evidence="6">
    <location>
        <begin position="107"/>
        <end position="128"/>
    </location>
</feature>
<dbReference type="RefSeq" id="WP_013479943.1">
    <property type="nucleotide sequence ID" value="NC_014817.1"/>
</dbReference>
<protein>
    <submittedName>
        <fullName evidence="8">Major facilitator superfamily MFS_1</fullName>
    </submittedName>
</protein>
<evidence type="ECO:0000313" key="8">
    <source>
        <dbReference type="EMBL" id="ADU14119.1"/>
    </source>
</evidence>
<keyword evidence="5 6" id="KW-0472">Membrane</keyword>
<dbReference type="PROSITE" id="PS50850">
    <property type="entry name" value="MFS"/>
    <property type="match status" value="1"/>
</dbReference>
<dbReference type="OrthoDB" id="9796632at2"/>
<dbReference type="eggNOG" id="COG2223">
    <property type="taxonomic scope" value="Bacteria"/>
</dbReference>
<gene>
    <name evidence="8" type="ordered locus">Astex_2468</name>
</gene>
<dbReference type="HOGENOM" id="CLU_001265_59_9_5"/>
<dbReference type="InterPro" id="IPR011701">
    <property type="entry name" value="MFS"/>
</dbReference>
<proteinExistence type="predicted"/>
<feature type="domain" description="Major facilitator superfamily (MFS) profile" evidence="7">
    <location>
        <begin position="15"/>
        <end position="414"/>
    </location>
</feature>
<feature type="transmembrane region" description="Helical" evidence="6">
    <location>
        <begin position="299"/>
        <end position="315"/>
    </location>
</feature>
<dbReference type="KEGG" id="aex:Astex_2468"/>
<evidence type="ECO:0000256" key="3">
    <source>
        <dbReference type="ARBA" id="ARBA00022692"/>
    </source>
</evidence>
<dbReference type="SUPFAM" id="SSF103473">
    <property type="entry name" value="MFS general substrate transporter"/>
    <property type="match status" value="1"/>
</dbReference>
<keyword evidence="2" id="KW-0813">Transport</keyword>
<feature type="transmembrane region" description="Helical" evidence="6">
    <location>
        <begin position="387"/>
        <end position="408"/>
    </location>
</feature>
<dbReference type="AlphaFoldDB" id="E8RUR9"/>
<dbReference type="InterPro" id="IPR036259">
    <property type="entry name" value="MFS_trans_sf"/>
</dbReference>
<comment type="subcellular location">
    <subcellularLocation>
        <location evidence="1">Membrane</location>
        <topology evidence="1">Multi-pass membrane protein</topology>
    </subcellularLocation>
</comment>
<feature type="transmembrane region" description="Helical" evidence="6">
    <location>
        <begin position="52"/>
        <end position="71"/>
    </location>
</feature>
<dbReference type="EMBL" id="CP002396">
    <property type="protein sequence ID" value="ADU14119.1"/>
    <property type="molecule type" value="Genomic_DNA"/>
</dbReference>
<dbReference type="InterPro" id="IPR020846">
    <property type="entry name" value="MFS_dom"/>
</dbReference>
<name>E8RUR9_ASTEC</name>
<sequence>MTIETKDNRKTALGVVVACTIGNMVCLTATVSSVFGVFLVPISESFDWQRSQVTAVLGIISLVSIVAFPLVGRIMDKYGGRKVLLIGNILFALSVAAISQVNNNLLHFYLLFALIGLAGAIPSTAMFSKVVSEWFDKSRGLMLGISAGLGNGIGATFMPIVAALLLSAIGWQMSFAVIGFIIFAVGFPATFFLLKNAPRPVVEDPAPRADKYQPNAPSVSLEGLTLSQAAKTPVFWLIIASLGLGAGCLTAVFSHVIPVLTDRKIDMGLATTVMVVLALVTSVWQIVVGLLLDRIKSPRVTAPFFVIAAGGLWLLEAAQNTPMLLLAGALLGIGLGTAFGALPYYISRYFGLKAYGLITGVIYAVVMLAQGLTPFLMDVWFDHYKAYAGSILIIEVCLVIVAALIMLFPPYRMKVSAAEVASVNHGGL</sequence>
<dbReference type="Gene3D" id="1.20.1250.20">
    <property type="entry name" value="MFS general substrate transporter like domains"/>
    <property type="match status" value="2"/>
</dbReference>
<dbReference type="PANTHER" id="PTHR43385:SF1">
    <property type="entry name" value="RIBOFLAVIN TRANSPORTER RIBJ"/>
    <property type="match status" value="1"/>
</dbReference>
<evidence type="ECO:0000313" key="9">
    <source>
        <dbReference type="Proteomes" id="UP000001492"/>
    </source>
</evidence>
<evidence type="ECO:0000256" key="6">
    <source>
        <dbReference type="SAM" id="Phobius"/>
    </source>
</evidence>
<feature type="transmembrane region" description="Helical" evidence="6">
    <location>
        <begin position="140"/>
        <end position="169"/>
    </location>
</feature>
<keyword evidence="3 6" id="KW-0812">Transmembrane</keyword>
<feature type="transmembrane region" description="Helical" evidence="6">
    <location>
        <begin position="83"/>
        <end position="101"/>
    </location>
</feature>
<organism evidence="8 9">
    <name type="scientific">Asticcacaulis excentricus (strain ATCC 15261 / DSM 4724 / KCTC 12464 / NCIMB 9791 / VKM B-1370 / CB 48)</name>
    <dbReference type="NCBI Taxonomy" id="573065"/>
    <lineage>
        <taxon>Bacteria</taxon>
        <taxon>Pseudomonadati</taxon>
        <taxon>Pseudomonadota</taxon>
        <taxon>Alphaproteobacteria</taxon>
        <taxon>Caulobacterales</taxon>
        <taxon>Caulobacteraceae</taxon>
        <taxon>Asticcacaulis</taxon>
    </lineage>
</organism>
<dbReference type="Proteomes" id="UP000001492">
    <property type="component" value="Chromosome 2"/>
</dbReference>
<accession>E8RUR9</accession>
<evidence type="ECO:0000256" key="2">
    <source>
        <dbReference type="ARBA" id="ARBA00022448"/>
    </source>
</evidence>
<keyword evidence="9" id="KW-1185">Reference proteome</keyword>
<evidence type="ECO:0000256" key="1">
    <source>
        <dbReference type="ARBA" id="ARBA00004141"/>
    </source>
</evidence>
<dbReference type="PANTHER" id="PTHR43385">
    <property type="entry name" value="RIBOFLAVIN TRANSPORTER RIBJ"/>
    <property type="match status" value="1"/>
</dbReference>
<evidence type="ECO:0000259" key="7">
    <source>
        <dbReference type="PROSITE" id="PS50850"/>
    </source>
</evidence>
<feature type="transmembrane region" description="Helical" evidence="6">
    <location>
        <begin position="321"/>
        <end position="342"/>
    </location>
</feature>
<dbReference type="GO" id="GO:0016020">
    <property type="term" value="C:membrane"/>
    <property type="evidence" value="ECO:0007669"/>
    <property type="project" value="UniProtKB-SubCell"/>
</dbReference>
<dbReference type="STRING" id="573065.Astex_2468"/>
<feature type="transmembrane region" description="Helical" evidence="6">
    <location>
        <begin position="12"/>
        <end position="40"/>
    </location>
</feature>
<feature type="transmembrane region" description="Helical" evidence="6">
    <location>
        <begin position="269"/>
        <end position="292"/>
    </location>
</feature>
<evidence type="ECO:0000256" key="5">
    <source>
        <dbReference type="ARBA" id="ARBA00023136"/>
    </source>
</evidence>
<dbReference type="Pfam" id="PF07690">
    <property type="entry name" value="MFS_1"/>
    <property type="match status" value="1"/>
</dbReference>
<dbReference type="InterPro" id="IPR052983">
    <property type="entry name" value="MFS_Riboflavin_Transporter"/>
</dbReference>
<keyword evidence="4 6" id="KW-1133">Transmembrane helix</keyword>
<evidence type="ECO:0000256" key="4">
    <source>
        <dbReference type="ARBA" id="ARBA00022989"/>
    </source>
</evidence>
<reference evidence="9" key="1">
    <citation type="submission" date="2010-12" db="EMBL/GenBank/DDBJ databases">
        <title>Complete sequence of chromosome 2 of Asticcacaulis excentricus CB 48.</title>
        <authorList>
            <consortium name="US DOE Joint Genome Institute"/>
            <person name="Lucas S."/>
            <person name="Copeland A."/>
            <person name="Lapidus A."/>
            <person name="Cheng J.-F."/>
            <person name="Bruce D."/>
            <person name="Goodwin L."/>
            <person name="Pitluck S."/>
            <person name="Teshima H."/>
            <person name="Davenport K."/>
            <person name="Detter J.C."/>
            <person name="Han C."/>
            <person name="Tapia R."/>
            <person name="Land M."/>
            <person name="Hauser L."/>
            <person name="Jeffries C."/>
            <person name="Kyrpides N."/>
            <person name="Ivanova N."/>
            <person name="Ovchinnikova G."/>
            <person name="Brun Y.V."/>
            <person name="Woyke T."/>
        </authorList>
    </citation>
    <scope>NUCLEOTIDE SEQUENCE [LARGE SCALE GENOMIC DNA]</scope>
    <source>
        <strain evidence="9">ATCC 15261 / DSM 4724 / KCTC 12464 / NCIMB 9791 / VKM B-1370 / CB 48</strain>
    </source>
</reference>
<feature type="transmembrane region" description="Helical" evidence="6">
    <location>
        <begin position="175"/>
        <end position="194"/>
    </location>
</feature>
<feature type="transmembrane region" description="Helical" evidence="6">
    <location>
        <begin position="234"/>
        <end position="257"/>
    </location>
</feature>
<dbReference type="GO" id="GO:0022857">
    <property type="term" value="F:transmembrane transporter activity"/>
    <property type="evidence" value="ECO:0007669"/>
    <property type="project" value="InterPro"/>
</dbReference>
<feature type="transmembrane region" description="Helical" evidence="6">
    <location>
        <begin position="354"/>
        <end position="375"/>
    </location>
</feature>